<gene>
    <name evidence="2" type="ORF">JCR33_06170</name>
</gene>
<dbReference type="InterPro" id="IPR006311">
    <property type="entry name" value="TAT_signal"/>
</dbReference>
<dbReference type="InterPro" id="IPR016990">
    <property type="entry name" value="UCP032162_TM"/>
</dbReference>
<dbReference type="Pfam" id="PF10003">
    <property type="entry name" value="DUF2244"/>
    <property type="match status" value="1"/>
</dbReference>
<dbReference type="EMBL" id="JAEKJA010000003">
    <property type="protein sequence ID" value="MBJ3775264.1"/>
    <property type="molecule type" value="Genomic_DNA"/>
</dbReference>
<comment type="caution">
    <text evidence="2">The sequence shown here is derived from an EMBL/GenBank/DDBJ whole genome shotgun (WGS) entry which is preliminary data.</text>
</comment>
<accession>A0A934IER3</accession>
<dbReference type="Proteomes" id="UP000609531">
    <property type="component" value="Unassembled WGS sequence"/>
</dbReference>
<sequence length="158" mass="17147">MPNSSAQSFHAVLFPHRSLSRRGFWITMGIVTAALGFAGLRALAFGAWPVACFAVLDVALLYGAFRLSYRSGRAFEEVSVSPAEVLVRKVTPAGRVTEHRFQTMWARLSVTRVDDEGVTRLDLGSHGRSITIGAFLNPDDRASFADAFSAALSRARTG</sequence>
<reference evidence="2" key="1">
    <citation type="submission" date="2020-12" db="EMBL/GenBank/DDBJ databases">
        <title>Bacterial taxonomy.</title>
        <authorList>
            <person name="Pan X."/>
        </authorList>
    </citation>
    <scope>NUCLEOTIDE SEQUENCE</scope>
    <source>
        <strain evidence="2">B2012</strain>
    </source>
</reference>
<dbReference type="PROSITE" id="PS51318">
    <property type="entry name" value="TAT"/>
    <property type="match status" value="1"/>
</dbReference>
<organism evidence="2 3">
    <name type="scientific">Acuticoccus mangrovi</name>
    <dbReference type="NCBI Taxonomy" id="2796142"/>
    <lineage>
        <taxon>Bacteria</taxon>
        <taxon>Pseudomonadati</taxon>
        <taxon>Pseudomonadota</taxon>
        <taxon>Alphaproteobacteria</taxon>
        <taxon>Hyphomicrobiales</taxon>
        <taxon>Amorphaceae</taxon>
        <taxon>Acuticoccus</taxon>
    </lineage>
</organism>
<evidence type="ECO:0000256" key="1">
    <source>
        <dbReference type="SAM" id="Phobius"/>
    </source>
</evidence>
<proteinExistence type="predicted"/>
<dbReference type="RefSeq" id="WP_198881140.1">
    <property type="nucleotide sequence ID" value="NZ_JAEKJA010000003.1"/>
</dbReference>
<keyword evidence="1" id="KW-1133">Transmembrane helix</keyword>
<keyword evidence="1" id="KW-0472">Membrane</keyword>
<dbReference type="PIRSF" id="PIRSF032162">
    <property type="entry name" value="UCP032162_imp"/>
    <property type="match status" value="1"/>
</dbReference>
<name>A0A934IER3_9HYPH</name>
<evidence type="ECO:0000313" key="2">
    <source>
        <dbReference type="EMBL" id="MBJ3775264.1"/>
    </source>
</evidence>
<evidence type="ECO:0000313" key="3">
    <source>
        <dbReference type="Proteomes" id="UP000609531"/>
    </source>
</evidence>
<feature type="transmembrane region" description="Helical" evidence="1">
    <location>
        <begin position="23"/>
        <end position="40"/>
    </location>
</feature>
<feature type="transmembrane region" description="Helical" evidence="1">
    <location>
        <begin position="46"/>
        <end position="65"/>
    </location>
</feature>
<keyword evidence="1" id="KW-0812">Transmembrane</keyword>
<dbReference type="InterPro" id="IPR019253">
    <property type="entry name" value="DUF2244_TM"/>
</dbReference>
<dbReference type="AlphaFoldDB" id="A0A934IER3"/>
<protein>
    <submittedName>
        <fullName evidence="2">DUF2244 domain-containing protein</fullName>
    </submittedName>
</protein>
<keyword evidence="3" id="KW-1185">Reference proteome</keyword>